<gene>
    <name evidence="4" type="ORF">MXF72_12105</name>
</gene>
<dbReference type="SUPFAM" id="SSF55729">
    <property type="entry name" value="Acyl-CoA N-acyltransferases (Nat)"/>
    <property type="match status" value="1"/>
</dbReference>
<dbReference type="Pfam" id="PF13508">
    <property type="entry name" value="Acetyltransf_7"/>
    <property type="match status" value="1"/>
</dbReference>
<evidence type="ECO:0000256" key="1">
    <source>
        <dbReference type="ARBA" id="ARBA00022679"/>
    </source>
</evidence>
<evidence type="ECO:0000313" key="5">
    <source>
        <dbReference type="Proteomes" id="UP000830925"/>
    </source>
</evidence>
<dbReference type="InterPro" id="IPR050832">
    <property type="entry name" value="Bact_Acetyltransf"/>
</dbReference>
<dbReference type="InterPro" id="IPR016181">
    <property type="entry name" value="Acyl_CoA_acyltransferase"/>
</dbReference>
<dbReference type="RefSeq" id="WP_247966883.1">
    <property type="nucleotide sequence ID" value="NZ_CP095873.1"/>
</dbReference>
<evidence type="ECO:0000313" key="4">
    <source>
        <dbReference type="EMBL" id="UPL23372.1"/>
    </source>
</evidence>
<dbReference type="PANTHER" id="PTHR43877:SF1">
    <property type="entry name" value="ACETYLTRANSFERASE"/>
    <property type="match status" value="1"/>
</dbReference>
<organism evidence="4 5">
    <name type="scientific">Alcaligenes faecalis</name>
    <dbReference type="NCBI Taxonomy" id="511"/>
    <lineage>
        <taxon>Bacteria</taxon>
        <taxon>Pseudomonadati</taxon>
        <taxon>Pseudomonadota</taxon>
        <taxon>Betaproteobacteria</taxon>
        <taxon>Burkholderiales</taxon>
        <taxon>Alcaligenaceae</taxon>
        <taxon>Alcaligenes</taxon>
    </lineage>
</organism>
<dbReference type="Gene3D" id="3.40.630.30">
    <property type="match status" value="1"/>
</dbReference>
<dbReference type="AlphaFoldDB" id="A0AAE9KQ76"/>
<dbReference type="PANTHER" id="PTHR43877">
    <property type="entry name" value="AMINOALKYLPHOSPHONATE N-ACETYLTRANSFERASE-RELATED-RELATED"/>
    <property type="match status" value="1"/>
</dbReference>
<dbReference type="PROSITE" id="PS51186">
    <property type="entry name" value="GNAT"/>
    <property type="match status" value="1"/>
</dbReference>
<name>A0AAE9KQ76_ALCFA</name>
<reference evidence="4" key="1">
    <citation type="submission" date="2022-04" db="EMBL/GenBank/DDBJ databases">
        <title>Genomic mining of Alcaligenes faecalis D334 producing ectoin and derivatives.</title>
        <authorList>
            <person name="Doan V.T."/>
            <person name="Quach N.T."/>
            <person name="Vu T.-H.-N."/>
            <person name="Phi Q.-T."/>
        </authorList>
    </citation>
    <scope>NUCLEOTIDE SEQUENCE</scope>
    <source>
        <strain evidence="4">D334</strain>
    </source>
</reference>
<accession>A0AAE9KQ76</accession>
<dbReference type="InterPro" id="IPR000182">
    <property type="entry name" value="GNAT_dom"/>
</dbReference>
<proteinExistence type="predicted"/>
<dbReference type="GO" id="GO:0016747">
    <property type="term" value="F:acyltransferase activity, transferring groups other than amino-acyl groups"/>
    <property type="evidence" value="ECO:0007669"/>
    <property type="project" value="InterPro"/>
</dbReference>
<dbReference type="CDD" id="cd04301">
    <property type="entry name" value="NAT_SF"/>
    <property type="match status" value="1"/>
</dbReference>
<evidence type="ECO:0000256" key="2">
    <source>
        <dbReference type="ARBA" id="ARBA00023315"/>
    </source>
</evidence>
<evidence type="ECO:0000259" key="3">
    <source>
        <dbReference type="PROSITE" id="PS51186"/>
    </source>
</evidence>
<sequence>MTKLIIRPETLADFAAIETVTEAAFRDAPHTSHNEQFILAALRDAGALSVSLVAEQGGSLLGHVAVSPVSISDGTSGWFGIGLVSVIPRLQGRGIGSQLMREALVRLAEQGAAGCVVLGDPSYYQRFGFKPEARLVLPGVPPEYFMALSFGQVVPAGTVTYHPAFSTPV</sequence>
<dbReference type="Proteomes" id="UP000830925">
    <property type="component" value="Chromosome"/>
</dbReference>
<keyword evidence="1" id="KW-0808">Transferase</keyword>
<protein>
    <submittedName>
        <fullName evidence="4">N-acetyltransferase</fullName>
    </submittedName>
</protein>
<keyword evidence="2" id="KW-0012">Acyltransferase</keyword>
<dbReference type="EMBL" id="CP095873">
    <property type="protein sequence ID" value="UPL23372.1"/>
    <property type="molecule type" value="Genomic_DNA"/>
</dbReference>
<feature type="domain" description="N-acetyltransferase" evidence="3">
    <location>
        <begin position="4"/>
        <end position="151"/>
    </location>
</feature>